<evidence type="ECO:0000313" key="19">
    <source>
        <dbReference type="EMBL" id="KAK9838412.1"/>
    </source>
</evidence>
<evidence type="ECO:0000256" key="3">
    <source>
        <dbReference type="ARBA" id="ARBA00004694"/>
    </source>
</evidence>
<evidence type="ECO:0000313" key="20">
    <source>
        <dbReference type="Proteomes" id="UP001485043"/>
    </source>
</evidence>
<dbReference type="PANTHER" id="PTHR11458">
    <property type="entry name" value="DELTA-AMINOLEVULINIC ACID DEHYDRATASE"/>
    <property type="match status" value="1"/>
</dbReference>
<evidence type="ECO:0000256" key="14">
    <source>
        <dbReference type="ARBA" id="ARBA00023244"/>
    </source>
</evidence>
<dbReference type="EMBL" id="JALJOV010001907">
    <property type="protein sequence ID" value="KAK9838412.1"/>
    <property type="molecule type" value="Genomic_DNA"/>
</dbReference>
<evidence type="ECO:0000256" key="12">
    <source>
        <dbReference type="ARBA" id="ARBA00023171"/>
    </source>
</evidence>
<keyword evidence="12" id="KW-0149">Chlorophyll biosynthesis</keyword>
<dbReference type="SUPFAM" id="SSF51569">
    <property type="entry name" value="Aldolase"/>
    <property type="match status" value="1"/>
</dbReference>
<reference evidence="19 20" key="1">
    <citation type="journal article" date="2024" name="Nat. Commun.">
        <title>Phylogenomics reveals the evolutionary origins of lichenization in chlorophyte algae.</title>
        <authorList>
            <person name="Puginier C."/>
            <person name="Libourel C."/>
            <person name="Otte J."/>
            <person name="Skaloud P."/>
            <person name="Haon M."/>
            <person name="Grisel S."/>
            <person name="Petersen M."/>
            <person name="Berrin J.G."/>
            <person name="Delaux P.M."/>
            <person name="Dal Grande F."/>
            <person name="Keller J."/>
        </authorList>
    </citation>
    <scope>NUCLEOTIDE SEQUENCE [LARGE SCALE GENOMIC DNA]</scope>
    <source>
        <strain evidence="19 20">SAG 2523</strain>
    </source>
</reference>
<keyword evidence="20" id="KW-1185">Reference proteome</keyword>
<evidence type="ECO:0000256" key="1">
    <source>
        <dbReference type="ARBA" id="ARBA00001946"/>
    </source>
</evidence>
<protein>
    <recommendedName>
        <fullName evidence="17">Delta-aminolevulinic acid dehydratase</fullName>
        <ecNumber evidence="17">4.2.1.24</ecNumber>
    </recommendedName>
</protein>
<dbReference type="Gene3D" id="3.20.20.70">
    <property type="entry name" value="Aldolase class I"/>
    <property type="match status" value="1"/>
</dbReference>
<proteinExistence type="inferred from homology"/>
<keyword evidence="6" id="KW-0021">Allosteric enzyme</keyword>
<name>A0AAW1RYM9_9CHLO</name>
<evidence type="ECO:0000256" key="17">
    <source>
        <dbReference type="RuleBase" id="RU000515"/>
    </source>
</evidence>
<dbReference type="PROSITE" id="PS00169">
    <property type="entry name" value="D_ALA_DEHYDRATASE"/>
    <property type="match status" value="1"/>
</dbReference>
<comment type="function">
    <text evidence="15">Catalyzes an early step in the biosynthesis of tetrapyrroles. Binds two molecules of 5-aminolevulinate per subunit, each at a distinct site, and catalyzes their condensation to form porphobilinogen.</text>
</comment>
<evidence type="ECO:0000256" key="13">
    <source>
        <dbReference type="ARBA" id="ARBA00023239"/>
    </source>
</evidence>
<dbReference type="FunFam" id="3.20.20.70:FF:000101">
    <property type="entry name" value="Delta-aminolevulinic acid dehydratase"/>
    <property type="match status" value="1"/>
</dbReference>
<dbReference type="PANTHER" id="PTHR11458:SF0">
    <property type="entry name" value="DELTA-AMINOLEVULINIC ACID DEHYDRATASE"/>
    <property type="match status" value="1"/>
</dbReference>
<comment type="subunit">
    <text evidence="17">Homooctamer.</text>
</comment>
<evidence type="ECO:0000256" key="5">
    <source>
        <dbReference type="ARBA" id="ARBA00022528"/>
    </source>
</evidence>
<dbReference type="EC" id="4.2.1.24" evidence="17"/>
<dbReference type="GO" id="GO:0006783">
    <property type="term" value="P:heme biosynthetic process"/>
    <property type="evidence" value="ECO:0007669"/>
    <property type="project" value="UniProtKB-KW"/>
</dbReference>
<evidence type="ECO:0000256" key="6">
    <source>
        <dbReference type="ARBA" id="ARBA00022533"/>
    </source>
</evidence>
<evidence type="ECO:0000256" key="11">
    <source>
        <dbReference type="ARBA" id="ARBA00023133"/>
    </source>
</evidence>
<dbReference type="GO" id="GO:0008270">
    <property type="term" value="F:zinc ion binding"/>
    <property type="evidence" value="ECO:0007669"/>
    <property type="project" value="TreeGrafter"/>
</dbReference>
<keyword evidence="5" id="KW-0150">Chloroplast</keyword>
<dbReference type="NCBIfam" id="NF006762">
    <property type="entry name" value="PRK09283.1"/>
    <property type="match status" value="1"/>
</dbReference>
<keyword evidence="9" id="KW-0460">Magnesium</keyword>
<keyword evidence="14 17" id="KW-0627">Porphyrin biosynthesis</keyword>
<evidence type="ECO:0000256" key="4">
    <source>
        <dbReference type="ARBA" id="ARBA00008055"/>
    </source>
</evidence>
<evidence type="ECO:0000256" key="7">
    <source>
        <dbReference type="ARBA" id="ARBA00022640"/>
    </source>
</evidence>
<comment type="subcellular location">
    <subcellularLocation>
        <location evidence="2">Plastid</location>
        <location evidence="2">Chloroplast</location>
    </subcellularLocation>
</comment>
<dbReference type="PRINTS" id="PR00144">
    <property type="entry name" value="DALDHYDRTASE"/>
</dbReference>
<accession>A0AAW1RYM9</accession>
<keyword evidence="11" id="KW-0350">Heme biosynthesis</keyword>
<evidence type="ECO:0000256" key="16">
    <source>
        <dbReference type="ARBA" id="ARBA00047651"/>
    </source>
</evidence>
<comment type="pathway">
    <text evidence="3">Porphyrin-containing compound metabolism; protoporphyrin-IX biosynthesis; coproporphyrinogen-III from 5-aminolevulinate: step 1/4.</text>
</comment>
<evidence type="ECO:0000256" key="9">
    <source>
        <dbReference type="ARBA" id="ARBA00022842"/>
    </source>
</evidence>
<gene>
    <name evidence="19" type="ORF">WJX84_005401</name>
</gene>
<dbReference type="Pfam" id="PF00490">
    <property type="entry name" value="ALAD"/>
    <property type="match status" value="1"/>
</dbReference>
<keyword evidence="7" id="KW-0934">Plastid</keyword>
<keyword evidence="8" id="KW-0479">Metal-binding</keyword>
<dbReference type="GO" id="GO:0015995">
    <property type="term" value="P:chlorophyll biosynthetic process"/>
    <property type="evidence" value="ECO:0007669"/>
    <property type="project" value="UniProtKB-KW"/>
</dbReference>
<keyword evidence="13 17" id="KW-0456">Lyase</keyword>
<evidence type="ECO:0000256" key="8">
    <source>
        <dbReference type="ARBA" id="ARBA00022723"/>
    </source>
</evidence>
<dbReference type="Proteomes" id="UP001485043">
    <property type="component" value="Unassembled WGS sequence"/>
</dbReference>
<dbReference type="SMART" id="SM01004">
    <property type="entry name" value="ALAD"/>
    <property type="match status" value="1"/>
</dbReference>
<comment type="cofactor">
    <cofactor evidence="1">
        <name>Mg(2+)</name>
        <dbReference type="ChEBI" id="CHEBI:18420"/>
    </cofactor>
</comment>
<dbReference type="GO" id="GO:0004655">
    <property type="term" value="F:porphobilinogen synthase activity"/>
    <property type="evidence" value="ECO:0007669"/>
    <property type="project" value="UniProtKB-EC"/>
</dbReference>
<comment type="catalytic activity">
    <reaction evidence="16 17">
        <text>2 5-aminolevulinate = porphobilinogen + 2 H2O + H(+)</text>
        <dbReference type="Rhea" id="RHEA:24064"/>
        <dbReference type="ChEBI" id="CHEBI:15377"/>
        <dbReference type="ChEBI" id="CHEBI:15378"/>
        <dbReference type="ChEBI" id="CHEBI:58126"/>
        <dbReference type="ChEBI" id="CHEBI:356416"/>
        <dbReference type="EC" id="4.2.1.24"/>
    </reaction>
</comment>
<evidence type="ECO:0000256" key="15">
    <source>
        <dbReference type="ARBA" id="ARBA00025628"/>
    </source>
</evidence>
<dbReference type="InterPro" id="IPR001731">
    <property type="entry name" value="ALAD"/>
</dbReference>
<dbReference type="CDD" id="cd04823">
    <property type="entry name" value="ALAD_PBGS_aspartate_rich"/>
    <property type="match status" value="1"/>
</dbReference>
<evidence type="ECO:0000256" key="10">
    <source>
        <dbReference type="ARBA" id="ARBA00022946"/>
    </source>
</evidence>
<dbReference type="GO" id="GO:0009507">
    <property type="term" value="C:chloroplast"/>
    <property type="evidence" value="ECO:0007669"/>
    <property type="project" value="UniProtKB-SubCell"/>
</dbReference>
<organism evidence="19 20">
    <name type="scientific">Apatococcus fuscideae</name>
    <dbReference type="NCBI Taxonomy" id="2026836"/>
    <lineage>
        <taxon>Eukaryota</taxon>
        <taxon>Viridiplantae</taxon>
        <taxon>Chlorophyta</taxon>
        <taxon>core chlorophytes</taxon>
        <taxon>Trebouxiophyceae</taxon>
        <taxon>Chlorellales</taxon>
        <taxon>Chlorellaceae</taxon>
        <taxon>Apatococcus</taxon>
    </lineage>
</organism>
<evidence type="ECO:0000256" key="2">
    <source>
        <dbReference type="ARBA" id="ARBA00004229"/>
    </source>
</evidence>
<evidence type="ECO:0000256" key="18">
    <source>
        <dbReference type="RuleBase" id="RU004161"/>
    </source>
</evidence>
<comment type="caution">
    <text evidence="19">The sequence shown here is derived from an EMBL/GenBank/DDBJ whole genome shotgun (WGS) entry which is preliminary data.</text>
</comment>
<sequence length="425" mass="46584">MAPAPTPCLHQNIPHLPQQNPAAKFQKTRSRAVKGRSQQQRVTAVAEVNHVIQDTPAQTRRLVEANVPAGTPIVPPQDLPSRPRRNRRSVSFRNAVAENFLHPAHLILPVFVHDGEQNIPIASMPGVSRLGWRHGLIDSVAEARSYGVNQVVIFPKTPDHLKTRTAEEAFNPAGLAQRSIRLLKDTFPDLEVYTDVALDPYNSDGHDGIVRDDGVILNDETVEFLCRQAVSQARAGADVVSPSDMMDGRIGAIRRALDREGFTHVSIMAYTAKYASAFYGPFRDALASAPAAADGSSKRIIPPNKKTYQQDPANYREALRELRADEAEGADIVMVKPGMPYLDIIRLLRDNTTLPVSAYHVSGEYAMLKAAALQGWLNEEEAVLESLLSMRRAGADIILTYFASDAAKWMAGDRSPFIGGTKSGL</sequence>
<dbReference type="InterPro" id="IPR013785">
    <property type="entry name" value="Aldolase_TIM"/>
</dbReference>
<dbReference type="InterPro" id="IPR030656">
    <property type="entry name" value="ALAD_AS"/>
</dbReference>
<dbReference type="GO" id="GO:0005829">
    <property type="term" value="C:cytosol"/>
    <property type="evidence" value="ECO:0007669"/>
    <property type="project" value="TreeGrafter"/>
</dbReference>
<keyword evidence="10" id="KW-0809">Transit peptide</keyword>
<dbReference type="AlphaFoldDB" id="A0AAW1RYM9"/>
<comment type="similarity">
    <text evidence="4 18">Belongs to the ALAD family.</text>
</comment>